<keyword evidence="3" id="KW-1185">Reference proteome</keyword>
<feature type="region of interest" description="Disordered" evidence="1">
    <location>
        <begin position="148"/>
        <end position="264"/>
    </location>
</feature>
<evidence type="ECO:0000313" key="2">
    <source>
        <dbReference type="EMBL" id="RZF36833.1"/>
    </source>
</evidence>
<reference evidence="2 3" key="1">
    <citation type="journal article" date="2017" name="Gigascience">
        <title>Genome sequence of the small brown planthopper, Laodelphax striatellus.</title>
        <authorList>
            <person name="Zhu J."/>
            <person name="Jiang F."/>
            <person name="Wang X."/>
            <person name="Yang P."/>
            <person name="Bao Y."/>
            <person name="Zhao W."/>
            <person name="Wang W."/>
            <person name="Lu H."/>
            <person name="Wang Q."/>
            <person name="Cui N."/>
            <person name="Li J."/>
            <person name="Chen X."/>
            <person name="Luo L."/>
            <person name="Yu J."/>
            <person name="Kang L."/>
            <person name="Cui F."/>
        </authorList>
    </citation>
    <scope>NUCLEOTIDE SEQUENCE [LARGE SCALE GENOMIC DNA]</scope>
    <source>
        <strain evidence="2">Lst14</strain>
    </source>
</reference>
<dbReference type="EMBL" id="QKKF02025466">
    <property type="protein sequence ID" value="RZF36833.1"/>
    <property type="molecule type" value="Genomic_DNA"/>
</dbReference>
<comment type="caution">
    <text evidence="2">The sequence shown here is derived from an EMBL/GenBank/DDBJ whole genome shotgun (WGS) entry which is preliminary data.</text>
</comment>
<organism evidence="2 3">
    <name type="scientific">Laodelphax striatellus</name>
    <name type="common">Small brown planthopper</name>
    <name type="synonym">Delphax striatella</name>
    <dbReference type="NCBI Taxonomy" id="195883"/>
    <lineage>
        <taxon>Eukaryota</taxon>
        <taxon>Metazoa</taxon>
        <taxon>Ecdysozoa</taxon>
        <taxon>Arthropoda</taxon>
        <taxon>Hexapoda</taxon>
        <taxon>Insecta</taxon>
        <taxon>Pterygota</taxon>
        <taxon>Neoptera</taxon>
        <taxon>Paraneoptera</taxon>
        <taxon>Hemiptera</taxon>
        <taxon>Auchenorrhyncha</taxon>
        <taxon>Fulgoroidea</taxon>
        <taxon>Delphacidae</taxon>
        <taxon>Criomorphinae</taxon>
        <taxon>Laodelphax</taxon>
    </lineage>
</organism>
<gene>
    <name evidence="2" type="ORF">LSTR_LSTR012711</name>
</gene>
<feature type="compositionally biased region" description="Basic and acidic residues" evidence="1">
    <location>
        <begin position="233"/>
        <end position="251"/>
    </location>
</feature>
<feature type="compositionally biased region" description="Acidic residues" evidence="1">
    <location>
        <begin position="118"/>
        <end position="127"/>
    </location>
</feature>
<dbReference type="AlphaFoldDB" id="A0A482WTK1"/>
<proteinExistence type="predicted"/>
<dbReference type="Proteomes" id="UP000291343">
    <property type="component" value="Unassembled WGS sequence"/>
</dbReference>
<protein>
    <submittedName>
        <fullName evidence="2">Uncharacterized protein</fullName>
    </submittedName>
</protein>
<feature type="compositionally biased region" description="Basic and acidic residues" evidence="1">
    <location>
        <begin position="161"/>
        <end position="227"/>
    </location>
</feature>
<evidence type="ECO:0000313" key="3">
    <source>
        <dbReference type="Proteomes" id="UP000291343"/>
    </source>
</evidence>
<feature type="region of interest" description="Disordered" evidence="1">
    <location>
        <begin position="83"/>
        <end position="129"/>
    </location>
</feature>
<name>A0A482WTK1_LAOST</name>
<evidence type="ECO:0000256" key="1">
    <source>
        <dbReference type="SAM" id="MobiDB-lite"/>
    </source>
</evidence>
<dbReference type="InParanoid" id="A0A482WTK1"/>
<sequence length="264" mass="30434">MMFSPLHKSYKQIRRRIKHASTAPTLILYRRSLECESVASEEVRASEFVEINEKFRVSQSMLQLMVLVQYYVSHKTKSIENRKMVKKKENKKKKEEVEEEGGGGGGEEEGGGGGGKEIEEEKEEEGDEEKRIGWVCIQWLQETEIKEVGAGAKSAISCSLEQRERSRRENSDGRGDRGGKRKREEGREERRRNDEGKERRRENSAISGKKEKEAGDRMEIKGDKKVGDDEERREEKEEDGIMRKREGERKIANKVGVRKVEEGD</sequence>
<feature type="compositionally biased region" description="Acidic residues" evidence="1">
    <location>
        <begin position="97"/>
        <end position="110"/>
    </location>
</feature>
<accession>A0A482WTK1</accession>